<dbReference type="Proteomes" id="UP000799539">
    <property type="component" value="Unassembled WGS sequence"/>
</dbReference>
<accession>A0A6A6FGU8</accession>
<dbReference type="EMBL" id="ML992672">
    <property type="protein sequence ID" value="KAF2212613.1"/>
    <property type="molecule type" value="Genomic_DNA"/>
</dbReference>
<dbReference type="AlphaFoldDB" id="A0A6A6FGU8"/>
<gene>
    <name evidence="1" type="ORF">CERZMDRAFT_97111</name>
</gene>
<keyword evidence="2" id="KW-1185">Reference proteome</keyword>
<reference evidence="1" key="1">
    <citation type="journal article" date="2020" name="Stud. Mycol.">
        <title>101 Dothideomycetes genomes: a test case for predicting lifestyles and emergence of pathogens.</title>
        <authorList>
            <person name="Haridas S."/>
            <person name="Albert R."/>
            <person name="Binder M."/>
            <person name="Bloem J."/>
            <person name="Labutti K."/>
            <person name="Salamov A."/>
            <person name="Andreopoulos B."/>
            <person name="Baker S."/>
            <person name="Barry K."/>
            <person name="Bills G."/>
            <person name="Bluhm B."/>
            <person name="Cannon C."/>
            <person name="Castanera R."/>
            <person name="Culley D."/>
            <person name="Daum C."/>
            <person name="Ezra D."/>
            <person name="Gonzalez J."/>
            <person name="Henrissat B."/>
            <person name="Kuo A."/>
            <person name="Liang C."/>
            <person name="Lipzen A."/>
            <person name="Lutzoni F."/>
            <person name="Magnuson J."/>
            <person name="Mondo S."/>
            <person name="Nolan M."/>
            <person name="Ohm R."/>
            <person name="Pangilinan J."/>
            <person name="Park H.-J."/>
            <person name="Ramirez L."/>
            <person name="Alfaro M."/>
            <person name="Sun H."/>
            <person name="Tritt A."/>
            <person name="Yoshinaga Y."/>
            <person name="Zwiers L.-H."/>
            <person name="Turgeon B."/>
            <person name="Goodwin S."/>
            <person name="Spatafora J."/>
            <person name="Crous P."/>
            <person name="Grigoriev I."/>
        </authorList>
    </citation>
    <scope>NUCLEOTIDE SEQUENCE</scope>
    <source>
        <strain evidence="1">SCOH1-5</strain>
    </source>
</reference>
<proteinExistence type="predicted"/>
<organism evidence="1 2">
    <name type="scientific">Cercospora zeae-maydis SCOH1-5</name>
    <dbReference type="NCBI Taxonomy" id="717836"/>
    <lineage>
        <taxon>Eukaryota</taxon>
        <taxon>Fungi</taxon>
        <taxon>Dikarya</taxon>
        <taxon>Ascomycota</taxon>
        <taxon>Pezizomycotina</taxon>
        <taxon>Dothideomycetes</taxon>
        <taxon>Dothideomycetidae</taxon>
        <taxon>Mycosphaerellales</taxon>
        <taxon>Mycosphaerellaceae</taxon>
        <taxon>Cercospora</taxon>
    </lineage>
</organism>
<evidence type="ECO:0000313" key="1">
    <source>
        <dbReference type="EMBL" id="KAF2212613.1"/>
    </source>
</evidence>
<sequence>MHPFKGFQHVLRNSAHIFQITTEDMKVTPMGFMAQQPFRKPSRKRHSPSQDAETLTRLRVRIVISIAPTRSRPDVTFCNCSVGRLIDSQALFDLSTLRMVDAGVVAMPVAYDTLSAARNSQRCCQMSISAPTNFQTTYMAQCTSNLDIFLAFAPSGSLQYAQPSALQLVPLTAYCSS</sequence>
<evidence type="ECO:0000313" key="2">
    <source>
        <dbReference type="Proteomes" id="UP000799539"/>
    </source>
</evidence>
<name>A0A6A6FGU8_9PEZI</name>
<protein>
    <submittedName>
        <fullName evidence="1">Uncharacterized protein</fullName>
    </submittedName>
</protein>